<accession>A0A423PGX2</accession>
<evidence type="ECO:0000259" key="1">
    <source>
        <dbReference type="Pfam" id="PF09423"/>
    </source>
</evidence>
<dbReference type="Pfam" id="PF16655">
    <property type="entry name" value="PhoD_N"/>
    <property type="match status" value="1"/>
</dbReference>
<protein>
    <submittedName>
        <fullName evidence="3">Alkaline phosphatase</fullName>
    </submittedName>
</protein>
<dbReference type="InterPro" id="IPR052900">
    <property type="entry name" value="Phospholipid_Metab_Enz"/>
</dbReference>
<evidence type="ECO:0000313" key="4">
    <source>
        <dbReference type="Proteomes" id="UP000285310"/>
    </source>
</evidence>
<keyword evidence="4" id="KW-1185">Reference proteome</keyword>
<dbReference type="AlphaFoldDB" id="A0A423PGX2"/>
<organism evidence="3 4">
    <name type="scientific">Salinisphaera japonica YTM-1</name>
    <dbReference type="NCBI Taxonomy" id="1209778"/>
    <lineage>
        <taxon>Bacteria</taxon>
        <taxon>Pseudomonadati</taxon>
        <taxon>Pseudomonadota</taxon>
        <taxon>Gammaproteobacteria</taxon>
        <taxon>Salinisphaerales</taxon>
        <taxon>Salinisphaeraceae</taxon>
        <taxon>Salinisphaera</taxon>
    </lineage>
</organism>
<dbReference type="InterPro" id="IPR032093">
    <property type="entry name" value="PhoD_N"/>
</dbReference>
<proteinExistence type="predicted"/>
<feature type="domain" description="PhoD-like phosphatase metallophosphatase" evidence="1">
    <location>
        <begin position="96"/>
        <end position="466"/>
    </location>
</feature>
<sequence>MGVVLWTRVIDDDAVNTAPVVWQISRDRSFTDVVLAGAARLDADADHTVKLAIAHPALRGFSTYYYRFIHRGVASRTGRFKTLPAERQTITRLRLGYITCQDYGFGFYNALARLAEEDVDYVVHLGDYIYETVDAGFQQGAARQLAPLPSGQTVPADLEDYRHLYRSYRQDADLQRLHERFAMIVIWDDHEFGNDCHGDIHPDNNTGDTTATTPQPALRQAANRAWSEHIPADTAFDARQPWDESIQIYRRFRFGQLAELIATDERLYRDGPPCGTDTAGERYATFGCAARHDPGRTMLGRTQRDWFIDTVTASPARWKLWANEVMLMQLKVGPVFANLDQWDGYPAERAHILSTLRDAGTTNVVALTGDLHTFTAGYLKPDYDNLLEWPMGVELMVGSVTSANLEDQIRSGLNLPSAPMPAERLGVPANKLAPAVRLANPHIHYWNSAAHGYAVLDIDDTALTCRYMAVDTISAPDAGVRPLKTMRVPSNRVWIEDIE</sequence>
<evidence type="ECO:0000313" key="3">
    <source>
        <dbReference type="EMBL" id="ROO24868.1"/>
    </source>
</evidence>
<dbReference type="Gene3D" id="2.60.40.380">
    <property type="entry name" value="Purple acid phosphatase-like, N-terminal"/>
    <property type="match status" value="1"/>
</dbReference>
<dbReference type="PANTHER" id="PTHR43606:SF2">
    <property type="entry name" value="ALKALINE PHOSPHATASE FAMILY PROTEIN (AFU_ORTHOLOGUE AFUA_5G03860)"/>
    <property type="match status" value="1"/>
</dbReference>
<dbReference type="InterPro" id="IPR029052">
    <property type="entry name" value="Metallo-depent_PP-like"/>
</dbReference>
<dbReference type="Proteomes" id="UP000285310">
    <property type="component" value="Unassembled WGS sequence"/>
</dbReference>
<reference evidence="3 4" key="1">
    <citation type="submission" date="2013-10" db="EMBL/GenBank/DDBJ databases">
        <title>Salinisphaera japonica YTM-1 Genome Sequencing.</title>
        <authorList>
            <person name="Lai Q."/>
            <person name="Li C."/>
            <person name="Shao Z."/>
        </authorList>
    </citation>
    <scope>NUCLEOTIDE SEQUENCE [LARGE SCALE GENOMIC DNA]</scope>
    <source>
        <strain evidence="3 4">YTM-1</strain>
    </source>
</reference>
<comment type="caution">
    <text evidence="3">The sequence shown here is derived from an EMBL/GenBank/DDBJ whole genome shotgun (WGS) entry which is preliminary data.</text>
</comment>
<dbReference type="PANTHER" id="PTHR43606">
    <property type="entry name" value="PHOSPHATASE, PUTATIVE (AFU_ORTHOLOGUE AFUA_6G08710)-RELATED"/>
    <property type="match status" value="1"/>
</dbReference>
<dbReference type="InParanoid" id="A0A423PGX2"/>
<name>A0A423PGX2_9GAMM</name>
<dbReference type="Pfam" id="PF09423">
    <property type="entry name" value="PhoD"/>
    <property type="match status" value="1"/>
</dbReference>
<dbReference type="Gene3D" id="3.60.21.70">
    <property type="entry name" value="PhoD-like phosphatase"/>
    <property type="match status" value="1"/>
</dbReference>
<dbReference type="InterPro" id="IPR038607">
    <property type="entry name" value="PhoD-like_sf"/>
</dbReference>
<dbReference type="SUPFAM" id="SSF56300">
    <property type="entry name" value="Metallo-dependent phosphatases"/>
    <property type="match status" value="1"/>
</dbReference>
<feature type="domain" description="Phospholipase D N-terminal" evidence="2">
    <location>
        <begin position="2"/>
        <end position="82"/>
    </location>
</feature>
<dbReference type="InterPro" id="IPR018946">
    <property type="entry name" value="PhoD-like_MPP"/>
</dbReference>
<gene>
    <name evidence="3" type="ORF">SAJA_13810</name>
</gene>
<evidence type="ECO:0000259" key="2">
    <source>
        <dbReference type="Pfam" id="PF16655"/>
    </source>
</evidence>
<dbReference type="CDD" id="cd07389">
    <property type="entry name" value="MPP_PhoD"/>
    <property type="match status" value="1"/>
</dbReference>
<dbReference type="EMBL" id="AYKG01000056">
    <property type="protein sequence ID" value="ROO24868.1"/>
    <property type="molecule type" value="Genomic_DNA"/>
</dbReference>